<evidence type="ECO:0000256" key="2">
    <source>
        <dbReference type="ARBA" id="ARBA00008163"/>
    </source>
</evidence>
<keyword evidence="3" id="KW-1134">Transmembrane beta strand</keyword>
<comment type="caution">
    <text evidence="8">The sequence shown here is derived from an EMBL/GenBank/DDBJ whole genome shotgun (WGS) entry which is preliminary data.</text>
</comment>
<evidence type="ECO:0000256" key="1">
    <source>
        <dbReference type="ARBA" id="ARBA00004571"/>
    </source>
</evidence>
<evidence type="ECO:0000256" key="7">
    <source>
        <dbReference type="ARBA" id="ARBA00023237"/>
    </source>
</evidence>
<evidence type="ECO:0000313" key="8">
    <source>
        <dbReference type="EMBL" id="GLH74296.1"/>
    </source>
</evidence>
<keyword evidence="7" id="KW-0998">Cell outer membrane</keyword>
<evidence type="ECO:0000256" key="3">
    <source>
        <dbReference type="ARBA" id="ARBA00022452"/>
    </source>
</evidence>
<evidence type="ECO:0000313" key="9">
    <source>
        <dbReference type="Proteomes" id="UP001165069"/>
    </source>
</evidence>
<dbReference type="SUPFAM" id="SSF56935">
    <property type="entry name" value="Porins"/>
    <property type="match status" value="1"/>
</dbReference>
<evidence type="ECO:0008006" key="10">
    <source>
        <dbReference type="Google" id="ProtNLM"/>
    </source>
</evidence>
<dbReference type="Proteomes" id="UP001165069">
    <property type="component" value="Unassembled WGS sequence"/>
</dbReference>
<accession>A0ABQ5QIB3</accession>
<protein>
    <recommendedName>
        <fullName evidence="10">Membrane protein involved in aromatic hydrocarbon degradation</fullName>
    </recommendedName>
</protein>
<proteinExistence type="inferred from homology"/>
<keyword evidence="4" id="KW-0812">Transmembrane</keyword>
<dbReference type="Gene3D" id="2.40.160.60">
    <property type="entry name" value="Outer membrane protein transport protein (OMPP1/FadL/TodX)"/>
    <property type="match status" value="1"/>
</dbReference>
<organism evidence="8 9">
    <name type="scientific">Geothrix limicola</name>
    <dbReference type="NCBI Taxonomy" id="2927978"/>
    <lineage>
        <taxon>Bacteria</taxon>
        <taxon>Pseudomonadati</taxon>
        <taxon>Acidobacteriota</taxon>
        <taxon>Holophagae</taxon>
        <taxon>Holophagales</taxon>
        <taxon>Holophagaceae</taxon>
        <taxon>Geothrix</taxon>
    </lineage>
</organism>
<evidence type="ECO:0000256" key="5">
    <source>
        <dbReference type="ARBA" id="ARBA00022729"/>
    </source>
</evidence>
<evidence type="ECO:0000256" key="6">
    <source>
        <dbReference type="ARBA" id="ARBA00023136"/>
    </source>
</evidence>
<keyword evidence="5" id="KW-0732">Signal</keyword>
<dbReference type="PANTHER" id="PTHR35093:SF8">
    <property type="entry name" value="OUTER MEMBRANE PROTEIN NMB0088-RELATED"/>
    <property type="match status" value="1"/>
</dbReference>
<dbReference type="InterPro" id="IPR005017">
    <property type="entry name" value="OMPP1/FadL/TodX"/>
</dbReference>
<sequence length="456" mass="48490">MALVVRGVMGMGLVLGVGALPVAAQSMALPAADPAGIARGGTQVAYGYSLEAAATNPALLASLKEKGGIYIAAGLESSSFQQSLEADQVSRFSFDRNRSIGGFGMATRLSSTLTLGLKADNPYLRHGKFEDTAPSRYYGDGLDLSARRMEFQAAWAFNPNFSVGIGVGAARLSFESTHVVRLNLPDDPTLPASSTNAVDGLVEQRVGQSGNKVVPSYSLGARWALNPRWTLGFAHQSGLKGDLDMKAGFRDANLGLYGNNGFRPAPVGAEARAAILLARAQVLPGHGTLELPSQTTLGVRHRFMPILTWEADLRWTSASLQMPSFSTVQTPSGLTSAPAELPRGKSHLGVSASAELELGKFWTLRGGISLDQRSVDESRTEPLLGGSNSATFSFGAGYKMWGGELSIGYQYRQSEDQDTHRLTGDWGASGFVATPINRVRMEGMGHLVALGFKKMF</sequence>
<name>A0ABQ5QIB3_9BACT</name>
<dbReference type="EMBL" id="BSDE01000006">
    <property type="protein sequence ID" value="GLH74296.1"/>
    <property type="molecule type" value="Genomic_DNA"/>
</dbReference>
<gene>
    <name evidence="8" type="ORF">GETHLI_27980</name>
</gene>
<comment type="similarity">
    <text evidence="2">Belongs to the OmpP1/FadL family.</text>
</comment>
<dbReference type="PANTHER" id="PTHR35093">
    <property type="entry name" value="OUTER MEMBRANE PROTEIN NMB0088-RELATED"/>
    <property type="match status" value="1"/>
</dbReference>
<dbReference type="Pfam" id="PF03349">
    <property type="entry name" value="Toluene_X"/>
    <property type="match status" value="1"/>
</dbReference>
<reference evidence="8 9" key="1">
    <citation type="journal article" date="2023" name="Antonie Van Leeuwenhoek">
        <title>Mesoterricola silvestris gen. nov., sp. nov., Mesoterricola sediminis sp. nov., Geothrix oryzae sp. nov., Geothrix edaphica sp. nov., Geothrix rubra sp. nov., and Geothrix limicola sp. nov., six novel members of Acidobacteriota isolated from soils.</title>
        <authorList>
            <person name="Itoh H."/>
            <person name="Sugisawa Y."/>
            <person name="Mise K."/>
            <person name="Xu Z."/>
            <person name="Kuniyasu M."/>
            <person name="Ushijima N."/>
            <person name="Kawano K."/>
            <person name="Kobayashi E."/>
            <person name="Shiratori Y."/>
            <person name="Masuda Y."/>
            <person name="Senoo K."/>
        </authorList>
    </citation>
    <scope>NUCLEOTIDE SEQUENCE [LARGE SCALE GENOMIC DNA]</scope>
    <source>
        <strain evidence="8 9">Red804</strain>
    </source>
</reference>
<comment type="subcellular location">
    <subcellularLocation>
        <location evidence="1">Cell outer membrane</location>
        <topology evidence="1">Multi-pass membrane protein</topology>
    </subcellularLocation>
</comment>
<keyword evidence="6" id="KW-0472">Membrane</keyword>
<keyword evidence="9" id="KW-1185">Reference proteome</keyword>
<evidence type="ECO:0000256" key="4">
    <source>
        <dbReference type="ARBA" id="ARBA00022692"/>
    </source>
</evidence>